<name>A0A9D1PSL4_9FIRM</name>
<dbReference type="EMBL" id="DXIJ01000104">
    <property type="protein sequence ID" value="HIV86140.1"/>
    <property type="molecule type" value="Genomic_DNA"/>
</dbReference>
<reference evidence="2" key="2">
    <citation type="submission" date="2021-04" db="EMBL/GenBank/DDBJ databases">
        <authorList>
            <person name="Gilroy R."/>
        </authorList>
    </citation>
    <scope>NUCLEOTIDE SEQUENCE</scope>
    <source>
        <strain evidence="2">5790</strain>
    </source>
</reference>
<proteinExistence type="predicted"/>
<accession>A0A9D1PSL4</accession>
<keyword evidence="1" id="KW-0812">Transmembrane</keyword>
<feature type="transmembrane region" description="Helical" evidence="1">
    <location>
        <begin position="6"/>
        <end position="25"/>
    </location>
</feature>
<evidence type="ECO:0000256" key="1">
    <source>
        <dbReference type="SAM" id="Phobius"/>
    </source>
</evidence>
<comment type="caution">
    <text evidence="2">The sequence shown here is derived from an EMBL/GenBank/DDBJ whole genome shotgun (WGS) entry which is preliminary data.</text>
</comment>
<keyword evidence="1" id="KW-1133">Transmembrane helix</keyword>
<dbReference type="AlphaFoldDB" id="A0A9D1PSL4"/>
<organism evidence="2 3">
    <name type="scientific">Candidatus Monoglobus merdigallinarum</name>
    <dbReference type="NCBI Taxonomy" id="2838698"/>
    <lineage>
        <taxon>Bacteria</taxon>
        <taxon>Bacillati</taxon>
        <taxon>Bacillota</taxon>
        <taxon>Clostridia</taxon>
        <taxon>Monoglobales</taxon>
        <taxon>Monoglobaceae</taxon>
        <taxon>Monoglobus</taxon>
    </lineage>
</organism>
<protein>
    <submittedName>
        <fullName evidence="2">Uncharacterized protein</fullName>
    </submittedName>
</protein>
<dbReference type="Proteomes" id="UP000824162">
    <property type="component" value="Unassembled WGS sequence"/>
</dbReference>
<evidence type="ECO:0000313" key="2">
    <source>
        <dbReference type="EMBL" id="HIV86140.1"/>
    </source>
</evidence>
<keyword evidence="1" id="KW-0472">Membrane</keyword>
<evidence type="ECO:0000313" key="3">
    <source>
        <dbReference type="Proteomes" id="UP000824162"/>
    </source>
</evidence>
<reference evidence="2" key="1">
    <citation type="journal article" date="2021" name="PeerJ">
        <title>Extensive microbial diversity within the chicken gut microbiome revealed by metagenomics and culture.</title>
        <authorList>
            <person name="Gilroy R."/>
            <person name="Ravi A."/>
            <person name="Getino M."/>
            <person name="Pursley I."/>
            <person name="Horton D.L."/>
            <person name="Alikhan N.F."/>
            <person name="Baker D."/>
            <person name="Gharbi K."/>
            <person name="Hall N."/>
            <person name="Watson M."/>
            <person name="Adriaenssens E.M."/>
            <person name="Foster-Nyarko E."/>
            <person name="Jarju S."/>
            <person name="Secka A."/>
            <person name="Antonio M."/>
            <person name="Oren A."/>
            <person name="Chaudhuri R.R."/>
            <person name="La Ragione R."/>
            <person name="Hildebrand F."/>
            <person name="Pallen M.J."/>
        </authorList>
    </citation>
    <scope>NUCLEOTIDE SEQUENCE</scope>
    <source>
        <strain evidence="2">5790</strain>
    </source>
</reference>
<sequence>MVSFEFLGMMAVAIVTLASLIGVVFKCYKPIEKLNISIVQLNSNIEMLLRSSNTHDKRLNAHSSKIDEINQKLWEHAGALDTHNARIKQLEHERERGDI</sequence>
<gene>
    <name evidence="2" type="ORF">H9900_04950</name>
</gene>